<sequence length="104" mass="11934">MTTEIFLVNGIETEVLLSEVSSAYFEIGKGKASFDYWAIRHWTILTPTPGLYLMDKEQKNTLGFFHGNYEYTNDFESGTQKCLDGNPLSTPIRPKYLYLIIPSR</sequence>
<keyword evidence="2" id="KW-1185">Reference proteome</keyword>
<evidence type="ECO:0000313" key="2">
    <source>
        <dbReference type="Proteomes" id="UP000009138"/>
    </source>
</evidence>
<proteinExistence type="predicted"/>
<accession>I1C084</accession>
<name>I1C084_RHIO9</name>
<dbReference type="GeneID" id="93613540"/>
<dbReference type="AlphaFoldDB" id="I1C084"/>
<dbReference type="VEuPathDB" id="FungiDB:RO3G_06569"/>
<evidence type="ECO:0000313" key="1">
    <source>
        <dbReference type="EMBL" id="EIE81864.1"/>
    </source>
</evidence>
<dbReference type="InParanoid" id="I1C084"/>
<dbReference type="Proteomes" id="UP000009138">
    <property type="component" value="Unassembled WGS sequence"/>
</dbReference>
<reference evidence="1 2" key="1">
    <citation type="journal article" date="2009" name="PLoS Genet.">
        <title>Genomic analysis of the basal lineage fungus Rhizopus oryzae reveals a whole-genome duplication.</title>
        <authorList>
            <person name="Ma L.-J."/>
            <person name="Ibrahim A.S."/>
            <person name="Skory C."/>
            <person name="Grabherr M.G."/>
            <person name="Burger G."/>
            <person name="Butler M."/>
            <person name="Elias M."/>
            <person name="Idnurm A."/>
            <person name="Lang B.F."/>
            <person name="Sone T."/>
            <person name="Abe A."/>
            <person name="Calvo S.E."/>
            <person name="Corrochano L.M."/>
            <person name="Engels R."/>
            <person name="Fu J."/>
            <person name="Hansberg W."/>
            <person name="Kim J.-M."/>
            <person name="Kodira C.D."/>
            <person name="Koehrsen M.J."/>
            <person name="Liu B."/>
            <person name="Miranda-Saavedra D."/>
            <person name="O'Leary S."/>
            <person name="Ortiz-Castellanos L."/>
            <person name="Poulter R."/>
            <person name="Rodriguez-Romero J."/>
            <person name="Ruiz-Herrera J."/>
            <person name="Shen Y.-Q."/>
            <person name="Zeng Q."/>
            <person name="Galagan J."/>
            <person name="Birren B.W."/>
            <person name="Cuomo C.A."/>
            <person name="Wickes B.L."/>
        </authorList>
    </citation>
    <scope>NUCLEOTIDE SEQUENCE [LARGE SCALE GENOMIC DNA]</scope>
    <source>
        <strain evidence="2">RA 99-880 / ATCC MYA-4621 / FGSC 9543 / NRRL 43880</strain>
    </source>
</reference>
<organism evidence="1 2">
    <name type="scientific">Rhizopus delemar (strain RA 99-880 / ATCC MYA-4621 / FGSC 9543 / NRRL 43880)</name>
    <name type="common">Mucormycosis agent</name>
    <name type="synonym">Rhizopus arrhizus var. delemar</name>
    <dbReference type="NCBI Taxonomy" id="246409"/>
    <lineage>
        <taxon>Eukaryota</taxon>
        <taxon>Fungi</taxon>
        <taxon>Fungi incertae sedis</taxon>
        <taxon>Mucoromycota</taxon>
        <taxon>Mucoromycotina</taxon>
        <taxon>Mucoromycetes</taxon>
        <taxon>Mucorales</taxon>
        <taxon>Mucorineae</taxon>
        <taxon>Rhizopodaceae</taxon>
        <taxon>Rhizopus</taxon>
    </lineage>
</organism>
<gene>
    <name evidence="1" type="ORF">RO3G_06569</name>
</gene>
<dbReference type="EMBL" id="CH476735">
    <property type="protein sequence ID" value="EIE81864.1"/>
    <property type="molecule type" value="Genomic_DNA"/>
</dbReference>
<dbReference type="RefSeq" id="XP_067517260.1">
    <property type="nucleotide sequence ID" value="XM_067661159.1"/>
</dbReference>
<protein>
    <submittedName>
        <fullName evidence="1">Uncharacterized protein</fullName>
    </submittedName>
</protein>